<dbReference type="OrthoDB" id="9780340at2"/>
<dbReference type="AlphaFoldDB" id="A0A2N7KGT1"/>
<dbReference type="Proteomes" id="UP000235406">
    <property type="component" value="Unassembled WGS sequence"/>
</dbReference>
<gene>
    <name evidence="2" type="ORF">BCT49_01035</name>
</gene>
<dbReference type="Gene3D" id="3.40.30.10">
    <property type="entry name" value="Glutaredoxin"/>
    <property type="match status" value="1"/>
</dbReference>
<dbReference type="InterPro" id="IPR036249">
    <property type="entry name" value="Thioredoxin-like_sf"/>
</dbReference>
<keyword evidence="1" id="KW-0472">Membrane</keyword>
<dbReference type="RefSeq" id="WP_102434257.1">
    <property type="nucleotide sequence ID" value="NZ_CAWNVI010000047.1"/>
</dbReference>
<evidence type="ECO:0000313" key="3">
    <source>
        <dbReference type="Proteomes" id="UP000235406"/>
    </source>
</evidence>
<sequence length="239" mass="27139">MRNKGVVLNYIATILFVILVVLLLGFLEKEASEQRRVKAITDSVEADLQSRVKKTQGERYDERKHDVKKITESRFQPETITEGVYDDNQSPFLGNVNGENVVAFFTTYNCTKCMLINEVLEEFITEDPEGKVVIKLFSLDGKNTQEDELSGLALYYYKPNLYADYHREIIEGNKEAPEILSELGVTINDLQPYMALASDQLEKVGVLKKRLLLKPQPVVIVKSSRGYDLLSIKTLLGEL</sequence>
<organism evidence="2 3">
    <name type="scientific">Vibrio lentus</name>
    <dbReference type="NCBI Taxonomy" id="136468"/>
    <lineage>
        <taxon>Bacteria</taxon>
        <taxon>Pseudomonadati</taxon>
        <taxon>Pseudomonadota</taxon>
        <taxon>Gammaproteobacteria</taxon>
        <taxon>Vibrionales</taxon>
        <taxon>Vibrionaceae</taxon>
        <taxon>Vibrio</taxon>
    </lineage>
</organism>
<keyword evidence="1" id="KW-1133">Transmembrane helix</keyword>
<dbReference type="SUPFAM" id="SSF52833">
    <property type="entry name" value="Thioredoxin-like"/>
    <property type="match status" value="1"/>
</dbReference>
<proteinExistence type="predicted"/>
<name>A0A2N7KGT1_9VIBR</name>
<evidence type="ECO:0000256" key="1">
    <source>
        <dbReference type="SAM" id="Phobius"/>
    </source>
</evidence>
<evidence type="ECO:0000313" key="2">
    <source>
        <dbReference type="EMBL" id="PMM75093.1"/>
    </source>
</evidence>
<comment type="caution">
    <text evidence="2">The sequence shown here is derived from an EMBL/GenBank/DDBJ whole genome shotgun (WGS) entry which is preliminary data.</text>
</comment>
<reference evidence="3" key="1">
    <citation type="submission" date="2016-07" db="EMBL/GenBank/DDBJ databases">
        <title>Nontailed viruses are major unrecognized killers of bacteria in the ocean.</title>
        <authorList>
            <person name="Kauffman K."/>
            <person name="Hussain F."/>
            <person name="Yang J."/>
            <person name="Arevalo P."/>
            <person name="Brown J."/>
            <person name="Cutler M."/>
            <person name="Kelly L."/>
            <person name="Polz M.F."/>
        </authorList>
    </citation>
    <scope>NUCLEOTIDE SEQUENCE [LARGE SCALE GENOMIC DNA]</scope>
    <source>
        <strain evidence="3">10N.261.46.F8</strain>
    </source>
</reference>
<dbReference type="EMBL" id="MCZK01000047">
    <property type="protein sequence ID" value="PMM75093.1"/>
    <property type="molecule type" value="Genomic_DNA"/>
</dbReference>
<accession>A0A2N7KGT1</accession>
<protein>
    <recommendedName>
        <fullName evidence="4">Thioredoxin-like fold domain-containing protein</fullName>
    </recommendedName>
</protein>
<evidence type="ECO:0008006" key="4">
    <source>
        <dbReference type="Google" id="ProtNLM"/>
    </source>
</evidence>
<feature type="transmembrane region" description="Helical" evidence="1">
    <location>
        <begin position="6"/>
        <end position="27"/>
    </location>
</feature>
<keyword evidence="1" id="KW-0812">Transmembrane</keyword>